<keyword evidence="6" id="KW-1185">Reference proteome</keyword>
<evidence type="ECO:0000259" key="4">
    <source>
        <dbReference type="PROSITE" id="PS51360"/>
    </source>
</evidence>
<dbReference type="GO" id="GO:0003677">
    <property type="term" value="F:DNA binding"/>
    <property type="evidence" value="ECO:0007669"/>
    <property type="project" value="InterPro"/>
</dbReference>
<reference evidence="5 6" key="1">
    <citation type="submission" date="2017-07" db="EMBL/GenBank/DDBJ databases">
        <title>An improved, manually edited Actinidia chinensis var. chinensis (kiwifruit) genome highlights the challenges associated with draft genomes and gene prediction in plants.</title>
        <authorList>
            <person name="Pilkington S."/>
            <person name="Crowhurst R."/>
            <person name="Hilario E."/>
            <person name="Nardozza S."/>
            <person name="Fraser L."/>
            <person name="Peng Y."/>
            <person name="Gunaseelan K."/>
            <person name="Simpson R."/>
            <person name="Tahir J."/>
            <person name="Deroles S."/>
            <person name="Templeton K."/>
            <person name="Luo Z."/>
            <person name="Davy M."/>
            <person name="Cheng C."/>
            <person name="Mcneilage M."/>
            <person name="Scaglione D."/>
            <person name="Liu Y."/>
            <person name="Zhang Q."/>
            <person name="Datson P."/>
            <person name="De Silva N."/>
            <person name="Gardiner S."/>
            <person name="Bassett H."/>
            <person name="Chagne D."/>
            <person name="Mccallum J."/>
            <person name="Dzierzon H."/>
            <person name="Deng C."/>
            <person name="Wang Y.-Y."/>
            <person name="Barron N."/>
            <person name="Manako K."/>
            <person name="Bowen J."/>
            <person name="Foster T."/>
            <person name="Erridge Z."/>
            <person name="Tiffin H."/>
            <person name="Waite C."/>
            <person name="Davies K."/>
            <person name="Grierson E."/>
            <person name="Laing W."/>
            <person name="Kirk R."/>
            <person name="Chen X."/>
            <person name="Wood M."/>
            <person name="Montefiori M."/>
            <person name="Brummell D."/>
            <person name="Schwinn K."/>
            <person name="Catanach A."/>
            <person name="Fullerton C."/>
            <person name="Li D."/>
            <person name="Meiyalaghan S."/>
            <person name="Nieuwenhuizen N."/>
            <person name="Read N."/>
            <person name="Prakash R."/>
            <person name="Hunter D."/>
            <person name="Zhang H."/>
            <person name="Mckenzie M."/>
            <person name="Knabel M."/>
            <person name="Harris A."/>
            <person name="Allan A."/>
            <person name="Chen A."/>
            <person name="Janssen B."/>
            <person name="Plunkett B."/>
            <person name="Dwamena C."/>
            <person name="Voogd C."/>
            <person name="Leif D."/>
            <person name="Lafferty D."/>
            <person name="Souleyre E."/>
            <person name="Varkonyi-Gasic E."/>
            <person name="Gambi F."/>
            <person name="Hanley J."/>
            <person name="Yao J.-L."/>
            <person name="Cheung J."/>
            <person name="David K."/>
            <person name="Warren B."/>
            <person name="Marsh K."/>
            <person name="Snowden K."/>
            <person name="Lin-Wang K."/>
            <person name="Brian L."/>
            <person name="Martinez-Sanchez M."/>
            <person name="Wang M."/>
            <person name="Ileperuma N."/>
            <person name="Macnee N."/>
            <person name="Campin R."/>
            <person name="Mcatee P."/>
            <person name="Drummond R."/>
            <person name="Espley R."/>
            <person name="Ireland H."/>
            <person name="Wu R."/>
            <person name="Atkinson R."/>
            <person name="Karunairetnam S."/>
            <person name="Bulley S."/>
            <person name="Chunkath S."/>
            <person name="Hanley Z."/>
            <person name="Storey R."/>
            <person name="Thrimawithana A."/>
            <person name="Thomson S."/>
            <person name="David C."/>
            <person name="Testolin R."/>
        </authorList>
    </citation>
    <scope>NUCLEOTIDE SEQUENCE [LARGE SCALE GENOMIC DNA]</scope>
    <source>
        <strain evidence="6">cv. Red5</strain>
        <tissue evidence="5">Young leaf</tissue>
    </source>
</reference>
<feature type="region of interest" description="Disordered" evidence="2">
    <location>
        <begin position="197"/>
        <end position="227"/>
    </location>
</feature>
<sequence>MHSLVGGSDFNVNRKEENVSRTYGNGLCSPTNIQMASIAETTGSNEGSESPKIIYFLPLRSNDSGTDMAQTKTPSMECNEVVIANPNARIRGVASGGLEIALSSQVHEESKRKMKIDASTSAFPLETVEYTAENNLHLVKGTSVKIEASPTHSKTRIRRRKGKEKVFLDEDVCERTKYEDESHESVESCNSVELFAKGKKRPGDEQEMDVESKRARKQIDQSPASTSIVGQDSSFMNWISNMVKGLNKPDQDECPTLALTLSHSNHAHTSDDREIIRVNRNHDPGSRNMGFQTVFQSLYCSNSKEQGTGISNGYPTGGSKELVLVDETLGVNITPIACHGHKDNFRSQLFKSNEKFNKSACGNEASPSAFVATTPRICEMNCSENSSSQNIACGKLENERNSFSSSQGIKHNTKSCENKSNTPSEAKVVNNVCYGNEPLRSLWITRFSAKSPGPLLNLFHSCENSSGALEHSTAGTRIILHTHDNVDFPIKESSTEAKENSLEDQVNGLDKEMEIRVNGDQKSLYKLNPILPSPNHKSSEAVASVFAKRLDALKHIKPSDIKDNVNHATTTCFYCGKNGHGLCDCTEAVETERENLLGNFSSFDKAEESPCFNSKWNGQISSDKRISSSNEAQKLVASSSSGDNVLKEKQITSLDNWVDQRFSHAPKGMFDAIKNLRLTRMDILKWMNSTTSLSHLNGFFLRLGLGKWERGPLGTGYHVACITGEQREIPSQGRKNTISVSIGGVRCSVESQYISNQDFLEGELMAWWCSTLRTGGKIPSEDYLKMKLEERKKLGF</sequence>
<keyword evidence="1" id="KW-0862">Zinc</keyword>
<dbReference type="PANTHER" id="PTHR38940:SF4">
    <property type="entry name" value="OS01G0775100 PROTEIN"/>
    <property type="match status" value="1"/>
</dbReference>
<keyword evidence="1" id="KW-0479">Metal-binding</keyword>
<evidence type="ECO:0000259" key="3">
    <source>
        <dbReference type="PROSITE" id="PS50158"/>
    </source>
</evidence>
<dbReference type="STRING" id="1590841.A0A2R6QW49"/>
<comment type="caution">
    <text evidence="5">The sequence shown here is derived from an EMBL/GenBank/DDBJ whole genome shotgun (WGS) entry which is preliminary data.</text>
</comment>
<dbReference type="Proteomes" id="UP000241394">
    <property type="component" value="Chromosome LG12"/>
</dbReference>
<dbReference type="Gene3D" id="3.90.70.200">
    <property type="entry name" value="Plus-3 domain"/>
    <property type="match status" value="1"/>
</dbReference>
<dbReference type="Pfam" id="PF03126">
    <property type="entry name" value="Plus-3"/>
    <property type="match status" value="1"/>
</dbReference>
<evidence type="ECO:0000256" key="1">
    <source>
        <dbReference type="PROSITE-ProRule" id="PRU00047"/>
    </source>
</evidence>
<evidence type="ECO:0000313" key="6">
    <source>
        <dbReference type="Proteomes" id="UP000241394"/>
    </source>
</evidence>
<protein>
    <submittedName>
        <fullName evidence="5">RNA polymerase-associated protein</fullName>
    </submittedName>
</protein>
<dbReference type="Gramene" id="PSS15970">
    <property type="protein sequence ID" value="PSS15970"/>
    <property type="gene ID" value="CEY00_Acc13463"/>
</dbReference>
<gene>
    <name evidence="5" type="ORF">CEY00_Acc13463</name>
</gene>
<dbReference type="OrthoDB" id="166375at2759"/>
<dbReference type="PANTHER" id="PTHR38940">
    <property type="entry name" value="PLUS3 DOMAIN-CONTAINING PROTEIN"/>
    <property type="match status" value="1"/>
</dbReference>
<dbReference type="InterPro" id="IPR001878">
    <property type="entry name" value="Znf_CCHC"/>
</dbReference>
<feature type="domain" description="CCHC-type" evidence="3">
    <location>
        <begin position="572"/>
        <end position="587"/>
    </location>
</feature>
<feature type="domain" description="Plus3" evidence="4">
    <location>
        <begin position="667"/>
        <end position="796"/>
    </location>
</feature>
<dbReference type="InterPro" id="IPR036128">
    <property type="entry name" value="Plus3-like_sf"/>
</dbReference>
<dbReference type="InParanoid" id="A0A2R6QW49"/>
<reference evidence="6" key="2">
    <citation type="journal article" date="2018" name="BMC Genomics">
        <title>A manually annotated Actinidia chinensis var. chinensis (kiwifruit) genome highlights the challenges associated with draft genomes and gene prediction in plants.</title>
        <authorList>
            <person name="Pilkington S.M."/>
            <person name="Crowhurst R."/>
            <person name="Hilario E."/>
            <person name="Nardozza S."/>
            <person name="Fraser L."/>
            <person name="Peng Y."/>
            <person name="Gunaseelan K."/>
            <person name="Simpson R."/>
            <person name="Tahir J."/>
            <person name="Deroles S.C."/>
            <person name="Templeton K."/>
            <person name="Luo Z."/>
            <person name="Davy M."/>
            <person name="Cheng C."/>
            <person name="McNeilage M."/>
            <person name="Scaglione D."/>
            <person name="Liu Y."/>
            <person name="Zhang Q."/>
            <person name="Datson P."/>
            <person name="De Silva N."/>
            <person name="Gardiner S.E."/>
            <person name="Bassett H."/>
            <person name="Chagne D."/>
            <person name="McCallum J."/>
            <person name="Dzierzon H."/>
            <person name="Deng C."/>
            <person name="Wang Y.Y."/>
            <person name="Barron L."/>
            <person name="Manako K."/>
            <person name="Bowen J."/>
            <person name="Foster T.M."/>
            <person name="Erridge Z.A."/>
            <person name="Tiffin H."/>
            <person name="Waite C.N."/>
            <person name="Davies K.M."/>
            <person name="Grierson E.P."/>
            <person name="Laing W.A."/>
            <person name="Kirk R."/>
            <person name="Chen X."/>
            <person name="Wood M."/>
            <person name="Montefiori M."/>
            <person name="Brummell D.A."/>
            <person name="Schwinn K.E."/>
            <person name="Catanach A."/>
            <person name="Fullerton C."/>
            <person name="Li D."/>
            <person name="Meiyalaghan S."/>
            <person name="Nieuwenhuizen N."/>
            <person name="Read N."/>
            <person name="Prakash R."/>
            <person name="Hunter D."/>
            <person name="Zhang H."/>
            <person name="McKenzie M."/>
            <person name="Knabel M."/>
            <person name="Harris A."/>
            <person name="Allan A.C."/>
            <person name="Gleave A."/>
            <person name="Chen A."/>
            <person name="Janssen B.J."/>
            <person name="Plunkett B."/>
            <person name="Ampomah-Dwamena C."/>
            <person name="Voogd C."/>
            <person name="Leif D."/>
            <person name="Lafferty D."/>
            <person name="Souleyre E.J.F."/>
            <person name="Varkonyi-Gasic E."/>
            <person name="Gambi F."/>
            <person name="Hanley J."/>
            <person name="Yao J.L."/>
            <person name="Cheung J."/>
            <person name="David K.M."/>
            <person name="Warren B."/>
            <person name="Marsh K."/>
            <person name="Snowden K.C."/>
            <person name="Lin-Wang K."/>
            <person name="Brian L."/>
            <person name="Martinez-Sanchez M."/>
            <person name="Wang M."/>
            <person name="Ileperuma N."/>
            <person name="Macnee N."/>
            <person name="Campin R."/>
            <person name="McAtee P."/>
            <person name="Drummond R.S.M."/>
            <person name="Espley R.V."/>
            <person name="Ireland H.S."/>
            <person name="Wu R."/>
            <person name="Atkinson R.G."/>
            <person name="Karunairetnam S."/>
            <person name="Bulley S."/>
            <person name="Chunkath S."/>
            <person name="Hanley Z."/>
            <person name="Storey R."/>
            <person name="Thrimawithana A.H."/>
            <person name="Thomson S."/>
            <person name="David C."/>
            <person name="Testolin R."/>
            <person name="Huang H."/>
            <person name="Hellens R.P."/>
            <person name="Schaffer R.J."/>
        </authorList>
    </citation>
    <scope>NUCLEOTIDE SEQUENCE [LARGE SCALE GENOMIC DNA]</scope>
    <source>
        <strain evidence="6">cv. Red5</strain>
    </source>
</reference>
<evidence type="ECO:0000313" key="5">
    <source>
        <dbReference type="EMBL" id="PSS15970.1"/>
    </source>
</evidence>
<proteinExistence type="predicted"/>
<dbReference type="GO" id="GO:0008270">
    <property type="term" value="F:zinc ion binding"/>
    <property type="evidence" value="ECO:0007669"/>
    <property type="project" value="UniProtKB-KW"/>
</dbReference>
<dbReference type="OMA" id="PRICEMN"/>
<dbReference type="EMBL" id="NKQK01000012">
    <property type="protein sequence ID" value="PSS15970.1"/>
    <property type="molecule type" value="Genomic_DNA"/>
</dbReference>
<organism evidence="5 6">
    <name type="scientific">Actinidia chinensis var. chinensis</name>
    <name type="common">Chinese soft-hair kiwi</name>
    <dbReference type="NCBI Taxonomy" id="1590841"/>
    <lineage>
        <taxon>Eukaryota</taxon>
        <taxon>Viridiplantae</taxon>
        <taxon>Streptophyta</taxon>
        <taxon>Embryophyta</taxon>
        <taxon>Tracheophyta</taxon>
        <taxon>Spermatophyta</taxon>
        <taxon>Magnoliopsida</taxon>
        <taxon>eudicotyledons</taxon>
        <taxon>Gunneridae</taxon>
        <taxon>Pentapetalae</taxon>
        <taxon>asterids</taxon>
        <taxon>Ericales</taxon>
        <taxon>Actinidiaceae</taxon>
        <taxon>Actinidia</taxon>
    </lineage>
</organism>
<dbReference type="PROSITE" id="PS51360">
    <property type="entry name" value="PLUS3"/>
    <property type="match status" value="1"/>
</dbReference>
<dbReference type="AlphaFoldDB" id="A0A2R6QW49"/>
<feature type="compositionally biased region" description="Basic and acidic residues" evidence="2">
    <location>
        <begin position="210"/>
        <end position="219"/>
    </location>
</feature>
<accession>A0A2R6QW49</accession>
<keyword evidence="1" id="KW-0863">Zinc-finger</keyword>
<dbReference type="FunCoup" id="A0A2R6QW49">
    <property type="interactions" value="228"/>
</dbReference>
<evidence type="ECO:0000256" key="2">
    <source>
        <dbReference type="SAM" id="MobiDB-lite"/>
    </source>
</evidence>
<dbReference type="SMART" id="SM00719">
    <property type="entry name" value="Plus3"/>
    <property type="match status" value="1"/>
</dbReference>
<dbReference type="InterPro" id="IPR004343">
    <property type="entry name" value="Plus-3_dom"/>
</dbReference>
<name>A0A2R6QW49_ACTCC</name>
<dbReference type="SUPFAM" id="SSF159042">
    <property type="entry name" value="Plus3-like"/>
    <property type="match status" value="1"/>
</dbReference>
<dbReference type="PROSITE" id="PS50158">
    <property type="entry name" value="ZF_CCHC"/>
    <property type="match status" value="1"/>
</dbReference>